<reference evidence="3 4" key="1">
    <citation type="submission" date="2023-07" db="EMBL/GenBank/DDBJ databases">
        <title>Alkalimonas sp., MEB108 novel, alkaliphilic bacterium isolated from Lonar Lake, India.</title>
        <authorList>
            <person name="Joshi A."/>
            <person name="Thite S."/>
        </authorList>
    </citation>
    <scope>NUCLEOTIDE SEQUENCE [LARGE SCALE GENOMIC DNA]</scope>
    <source>
        <strain evidence="3 4">MEB108</strain>
    </source>
</reference>
<dbReference type="Gene3D" id="3.10.129.10">
    <property type="entry name" value="Hotdog Thioesterase"/>
    <property type="match status" value="1"/>
</dbReference>
<dbReference type="InterPro" id="IPR029069">
    <property type="entry name" value="HotDog_dom_sf"/>
</dbReference>
<dbReference type="PANTHER" id="PTHR31793">
    <property type="entry name" value="4-HYDROXYBENZOYL-COA THIOESTERASE FAMILY MEMBER"/>
    <property type="match status" value="1"/>
</dbReference>
<dbReference type="EMBL" id="JAUHLI010000004">
    <property type="protein sequence ID" value="MEE2000915.1"/>
    <property type="molecule type" value="Genomic_DNA"/>
</dbReference>
<dbReference type="SUPFAM" id="SSF54637">
    <property type="entry name" value="Thioesterase/thiol ester dehydrase-isomerase"/>
    <property type="match status" value="1"/>
</dbReference>
<dbReference type="GO" id="GO:0016787">
    <property type="term" value="F:hydrolase activity"/>
    <property type="evidence" value="ECO:0007669"/>
    <property type="project" value="UniProtKB-KW"/>
</dbReference>
<name>A0ABU7J3Q4_9GAMM</name>
<evidence type="ECO:0000256" key="2">
    <source>
        <dbReference type="ARBA" id="ARBA00022801"/>
    </source>
</evidence>
<evidence type="ECO:0000256" key="1">
    <source>
        <dbReference type="ARBA" id="ARBA00005953"/>
    </source>
</evidence>
<evidence type="ECO:0000313" key="4">
    <source>
        <dbReference type="Proteomes" id="UP001336314"/>
    </source>
</evidence>
<comment type="caution">
    <text evidence="3">The sequence shown here is derived from an EMBL/GenBank/DDBJ whole genome shotgun (WGS) entry which is preliminary data.</text>
</comment>
<comment type="similarity">
    <text evidence="1">Belongs to the 4-hydroxybenzoyl-CoA thioesterase family.</text>
</comment>
<dbReference type="Proteomes" id="UP001336314">
    <property type="component" value="Unassembled WGS sequence"/>
</dbReference>
<dbReference type="RefSeq" id="WP_330128044.1">
    <property type="nucleotide sequence ID" value="NZ_JAUHLI010000004.1"/>
</dbReference>
<dbReference type="EC" id="3.1.2.-" evidence="3"/>
<dbReference type="CDD" id="cd00586">
    <property type="entry name" value="4HBT"/>
    <property type="match status" value="1"/>
</dbReference>
<dbReference type="InterPro" id="IPR006684">
    <property type="entry name" value="YbgC/YbaW"/>
</dbReference>
<dbReference type="PANTHER" id="PTHR31793:SF27">
    <property type="entry name" value="NOVEL THIOESTERASE SUPERFAMILY DOMAIN AND SAPOSIN A-TYPE DOMAIN CONTAINING PROTEIN (0610012H03RIK)"/>
    <property type="match status" value="1"/>
</dbReference>
<sequence>MQVFAVEFKVRDYECDMQAIVNNGVYFNYLEHARHEFLHSKGIDFAELARQQVNLVVVRSELDYKAPLQSGDLFVVTVAYEPISKLRFGFRQQVIRSRDQKVMLEALVIGTAVNARGRPFVPEALSLLS</sequence>
<gene>
    <name evidence="3" type="ORF">QWY20_05575</name>
</gene>
<protein>
    <submittedName>
        <fullName evidence="3">Acyl-CoA thioesterase</fullName>
        <ecNumber evidence="3">3.1.2.-</ecNumber>
    </submittedName>
</protein>
<dbReference type="InterPro" id="IPR050563">
    <property type="entry name" value="4-hydroxybenzoyl-CoA_TE"/>
</dbReference>
<dbReference type="Pfam" id="PF13279">
    <property type="entry name" value="4HBT_2"/>
    <property type="match status" value="1"/>
</dbReference>
<proteinExistence type="inferred from homology"/>
<accession>A0ABU7J3Q4</accession>
<evidence type="ECO:0000313" key="3">
    <source>
        <dbReference type="EMBL" id="MEE2000915.1"/>
    </source>
</evidence>
<keyword evidence="2 3" id="KW-0378">Hydrolase</keyword>
<organism evidence="3 4">
    <name type="scientific">Alkalimonas cellulosilytica</name>
    <dbReference type="NCBI Taxonomy" id="3058395"/>
    <lineage>
        <taxon>Bacteria</taxon>
        <taxon>Pseudomonadati</taxon>
        <taxon>Pseudomonadota</taxon>
        <taxon>Gammaproteobacteria</taxon>
        <taxon>Alkalimonas</taxon>
    </lineage>
</organism>
<keyword evidence="4" id="KW-1185">Reference proteome</keyword>
<dbReference type="PIRSF" id="PIRSF003230">
    <property type="entry name" value="YbgC"/>
    <property type="match status" value="1"/>
</dbReference>